<comment type="caution">
    <text evidence="1">The sequence shown here is derived from an EMBL/GenBank/DDBJ whole genome shotgun (WGS) entry which is preliminary data.</text>
</comment>
<name>A0A2A9PBJ3_OPHUN</name>
<organism evidence="1 2">
    <name type="scientific">Ophiocordyceps unilateralis</name>
    <name type="common">Zombie-ant fungus</name>
    <name type="synonym">Torrubia unilateralis</name>
    <dbReference type="NCBI Taxonomy" id="268505"/>
    <lineage>
        <taxon>Eukaryota</taxon>
        <taxon>Fungi</taxon>
        <taxon>Dikarya</taxon>
        <taxon>Ascomycota</taxon>
        <taxon>Pezizomycotina</taxon>
        <taxon>Sordariomycetes</taxon>
        <taxon>Hypocreomycetidae</taxon>
        <taxon>Hypocreales</taxon>
        <taxon>Ophiocordycipitaceae</taxon>
        <taxon>Ophiocordyceps</taxon>
    </lineage>
</organism>
<proteinExistence type="predicted"/>
<protein>
    <submittedName>
        <fullName evidence="1">Uncharacterized protein</fullName>
    </submittedName>
</protein>
<gene>
    <name evidence="1" type="ORF">XA68_13756</name>
</gene>
<dbReference type="Proteomes" id="UP000037136">
    <property type="component" value="Unassembled WGS sequence"/>
</dbReference>
<dbReference type="EMBL" id="LAZP02000298">
    <property type="protein sequence ID" value="PFH58371.1"/>
    <property type="molecule type" value="Genomic_DNA"/>
</dbReference>
<dbReference type="AlphaFoldDB" id="A0A2A9PBJ3"/>
<keyword evidence="2" id="KW-1185">Reference proteome</keyword>
<accession>A0A2A9PBJ3</accession>
<sequence length="105" mass="11355">MILRLVDLHNGEWDGYEDVEGKVFQSGSGSIAAEGSTLGRLSDIGTQKAFIVQSVVEDISNMSDVTVSADIIDDHVGSCTLSLIMGGTREEAHKQQSSERQESRQ</sequence>
<evidence type="ECO:0000313" key="1">
    <source>
        <dbReference type="EMBL" id="PFH58371.1"/>
    </source>
</evidence>
<evidence type="ECO:0000313" key="2">
    <source>
        <dbReference type="Proteomes" id="UP000037136"/>
    </source>
</evidence>
<reference evidence="1 2" key="2">
    <citation type="journal article" date="2017" name="Sci. Rep.">
        <title>Ant-infecting Ophiocordyceps genomes reveal a high diversity of potential behavioral manipulation genes and a possible major role for enterotoxins.</title>
        <authorList>
            <person name="de Bekker C."/>
            <person name="Ohm R.A."/>
            <person name="Evans H.C."/>
            <person name="Brachmann A."/>
            <person name="Hughes D.P."/>
        </authorList>
    </citation>
    <scope>NUCLEOTIDE SEQUENCE [LARGE SCALE GENOMIC DNA]</scope>
    <source>
        <strain evidence="1 2">SC16a</strain>
    </source>
</reference>
<reference evidence="1 2" key="1">
    <citation type="journal article" date="2015" name="BMC Genomics">
        <title>Gene expression during zombie ant biting behavior reflects the complexity underlying fungal parasitic behavioral manipulation.</title>
        <authorList>
            <person name="de Bekker C."/>
            <person name="Ohm R.A."/>
            <person name="Loreto R.G."/>
            <person name="Sebastian A."/>
            <person name="Albert I."/>
            <person name="Merrow M."/>
            <person name="Brachmann A."/>
            <person name="Hughes D.P."/>
        </authorList>
    </citation>
    <scope>NUCLEOTIDE SEQUENCE [LARGE SCALE GENOMIC DNA]</scope>
    <source>
        <strain evidence="1 2">SC16a</strain>
    </source>
</reference>